<dbReference type="GO" id="GO:0048476">
    <property type="term" value="C:Holliday junction resolvase complex"/>
    <property type="evidence" value="ECO:0007669"/>
    <property type="project" value="UniProtKB-UniRule"/>
</dbReference>
<gene>
    <name evidence="6" type="primary">ruvA</name>
    <name evidence="9" type="ORF">A3C04_00055</name>
</gene>
<dbReference type="EMBL" id="MHTV01000040">
    <property type="protein sequence ID" value="OHA65877.1"/>
    <property type="molecule type" value="Genomic_DNA"/>
</dbReference>
<dbReference type="Gene3D" id="1.10.8.10">
    <property type="entry name" value="DNA helicase RuvA subunit, C-terminal domain"/>
    <property type="match status" value="1"/>
</dbReference>
<keyword evidence="2 6" id="KW-0227">DNA damage</keyword>
<accession>A0A1G2QZJ1</accession>
<organism evidence="9 10">
    <name type="scientific">Candidatus Wildermuthbacteria bacterium RIFCSPHIGHO2_02_FULL_45_25</name>
    <dbReference type="NCBI Taxonomy" id="1802450"/>
    <lineage>
        <taxon>Bacteria</taxon>
        <taxon>Candidatus Wildermuthiibacteriota</taxon>
    </lineage>
</organism>
<evidence type="ECO:0000256" key="6">
    <source>
        <dbReference type="HAMAP-Rule" id="MF_00031"/>
    </source>
</evidence>
<dbReference type="InterPro" id="IPR036267">
    <property type="entry name" value="RuvA_C_sf"/>
</dbReference>
<feature type="region of interest" description="Domain III" evidence="6">
    <location>
        <begin position="145"/>
        <end position="190"/>
    </location>
</feature>
<evidence type="ECO:0000256" key="5">
    <source>
        <dbReference type="ARBA" id="ARBA00023204"/>
    </source>
</evidence>
<comment type="subunit">
    <text evidence="6">Homotetramer. Forms an RuvA(8)-RuvB(12)-Holliday junction (HJ) complex. HJ DNA is sandwiched between 2 RuvA tetramers; dsDNA enters through RuvA and exits via RuvB. An RuvB hexamer assembles on each DNA strand where it exits the tetramer. Each RuvB hexamer is contacted by two RuvA subunits (via domain III) on 2 adjacent RuvB subunits; this complex drives branch migration. In the full resolvosome a probable DNA-RuvA(4)-RuvB(12)-RuvC(2) complex forms which resolves the HJ.</text>
</comment>
<dbReference type="GO" id="GO:0009379">
    <property type="term" value="C:Holliday junction helicase complex"/>
    <property type="evidence" value="ECO:0007669"/>
    <property type="project" value="InterPro"/>
</dbReference>
<evidence type="ECO:0000259" key="7">
    <source>
        <dbReference type="Pfam" id="PF01330"/>
    </source>
</evidence>
<dbReference type="InterPro" id="IPR011114">
    <property type="entry name" value="RuvA_C"/>
</dbReference>
<evidence type="ECO:0000256" key="3">
    <source>
        <dbReference type="ARBA" id="ARBA00023125"/>
    </source>
</evidence>
<dbReference type="SUPFAM" id="SSF46929">
    <property type="entry name" value="DNA helicase RuvA subunit, C-terminal domain"/>
    <property type="match status" value="1"/>
</dbReference>
<evidence type="ECO:0000313" key="9">
    <source>
        <dbReference type="EMBL" id="OHA65877.1"/>
    </source>
</evidence>
<dbReference type="SUPFAM" id="SSF47781">
    <property type="entry name" value="RuvA domain 2-like"/>
    <property type="match status" value="1"/>
</dbReference>
<dbReference type="NCBIfam" id="TIGR00084">
    <property type="entry name" value="ruvA"/>
    <property type="match status" value="1"/>
</dbReference>
<dbReference type="GO" id="GO:0000400">
    <property type="term" value="F:four-way junction DNA binding"/>
    <property type="evidence" value="ECO:0007669"/>
    <property type="project" value="UniProtKB-UniRule"/>
</dbReference>
<keyword evidence="9" id="KW-0347">Helicase</keyword>
<keyword evidence="5 6" id="KW-0234">DNA repair</keyword>
<keyword evidence="9" id="KW-0378">Hydrolase</keyword>
<dbReference type="Pfam" id="PF07499">
    <property type="entry name" value="RuvA_C"/>
    <property type="match status" value="1"/>
</dbReference>
<evidence type="ECO:0000259" key="8">
    <source>
        <dbReference type="Pfam" id="PF07499"/>
    </source>
</evidence>
<feature type="domain" description="Holliday junction DNA helicase RuvA C-terminal" evidence="8">
    <location>
        <begin position="145"/>
        <end position="186"/>
    </location>
</feature>
<name>A0A1G2QZJ1_9BACT</name>
<sequence length="190" mass="20741">MISYLKGAILYKTLDYIILLTNGIGYKVSLPENLNKQLREGQDGVEVHCSLMIRNEETLELYGFASPESLGMFTMLNTVSGIGPKAALAICSLGNPEDIKKAIMERNTNFFRGIKGLGEKKIQTILLSLTGRVGEFDKNRGGSGDEALDALVALGFSRGQVKEALDRIDSSISDSEKRIKEALKLLGGRK</sequence>
<dbReference type="InterPro" id="IPR012340">
    <property type="entry name" value="NA-bd_OB-fold"/>
</dbReference>
<comment type="subcellular location">
    <subcellularLocation>
        <location evidence="6">Cytoplasm</location>
    </subcellularLocation>
</comment>
<dbReference type="GO" id="GO:0005737">
    <property type="term" value="C:cytoplasm"/>
    <property type="evidence" value="ECO:0007669"/>
    <property type="project" value="UniProtKB-SubCell"/>
</dbReference>
<keyword evidence="1 6" id="KW-0963">Cytoplasm</keyword>
<dbReference type="Proteomes" id="UP000178092">
    <property type="component" value="Unassembled WGS sequence"/>
</dbReference>
<dbReference type="GO" id="GO:0006310">
    <property type="term" value="P:DNA recombination"/>
    <property type="evidence" value="ECO:0007669"/>
    <property type="project" value="UniProtKB-UniRule"/>
</dbReference>
<proteinExistence type="inferred from homology"/>
<keyword evidence="9" id="KW-0547">Nucleotide-binding</keyword>
<keyword evidence="9" id="KW-0067">ATP-binding</keyword>
<dbReference type="Gene3D" id="1.10.150.20">
    <property type="entry name" value="5' to 3' exonuclease, C-terminal subdomain"/>
    <property type="match status" value="1"/>
</dbReference>
<feature type="domain" description="DNA helicase Holliday junction RuvA type" evidence="7">
    <location>
        <begin position="1"/>
        <end position="63"/>
    </location>
</feature>
<dbReference type="GO" id="GO:0005524">
    <property type="term" value="F:ATP binding"/>
    <property type="evidence" value="ECO:0007669"/>
    <property type="project" value="InterPro"/>
</dbReference>
<dbReference type="SUPFAM" id="SSF50249">
    <property type="entry name" value="Nucleic acid-binding proteins"/>
    <property type="match status" value="1"/>
</dbReference>
<evidence type="ECO:0000256" key="2">
    <source>
        <dbReference type="ARBA" id="ARBA00022763"/>
    </source>
</evidence>
<dbReference type="InterPro" id="IPR013849">
    <property type="entry name" value="DNA_helicase_Holl-junc_RuvA_I"/>
</dbReference>
<keyword evidence="3 6" id="KW-0238">DNA-binding</keyword>
<keyword evidence="4 6" id="KW-0233">DNA recombination</keyword>
<comment type="domain">
    <text evidence="6">Has three domains with a flexible linker between the domains II and III and assumes an 'L' shape. Domain III is highly mobile and contacts RuvB.</text>
</comment>
<evidence type="ECO:0000256" key="1">
    <source>
        <dbReference type="ARBA" id="ARBA00022490"/>
    </source>
</evidence>
<dbReference type="Gene3D" id="2.40.50.140">
    <property type="entry name" value="Nucleic acid-binding proteins"/>
    <property type="match status" value="1"/>
</dbReference>
<protein>
    <recommendedName>
        <fullName evidence="6">Holliday junction branch migration complex subunit RuvA</fullName>
    </recommendedName>
</protein>
<dbReference type="AlphaFoldDB" id="A0A1G2QZJ1"/>
<dbReference type="InterPro" id="IPR000085">
    <property type="entry name" value="RuvA"/>
</dbReference>
<comment type="caution">
    <text evidence="9">The sequence shown here is derived from an EMBL/GenBank/DDBJ whole genome shotgun (WGS) entry which is preliminary data.</text>
</comment>
<dbReference type="GO" id="GO:0006281">
    <property type="term" value="P:DNA repair"/>
    <property type="evidence" value="ECO:0007669"/>
    <property type="project" value="UniProtKB-UniRule"/>
</dbReference>
<evidence type="ECO:0000256" key="4">
    <source>
        <dbReference type="ARBA" id="ARBA00023172"/>
    </source>
</evidence>
<dbReference type="GO" id="GO:0009378">
    <property type="term" value="F:four-way junction helicase activity"/>
    <property type="evidence" value="ECO:0007669"/>
    <property type="project" value="InterPro"/>
</dbReference>
<reference evidence="9 10" key="1">
    <citation type="journal article" date="2016" name="Nat. Commun.">
        <title>Thousands of microbial genomes shed light on interconnected biogeochemical processes in an aquifer system.</title>
        <authorList>
            <person name="Anantharaman K."/>
            <person name="Brown C.T."/>
            <person name="Hug L.A."/>
            <person name="Sharon I."/>
            <person name="Castelle C.J."/>
            <person name="Probst A.J."/>
            <person name="Thomas B.C."/>
            <person name="Singh A."/>
            <person name="Wilkins M.J."/>
            <person name="Karaoz U."/>
            <person name="Brodie E.L."/>
            <person name="Williams K.H."/>
            <person name="Hubbard S.S."/>
            <person name="Banfield J.F."/>
        </authorList>
    </citation>
    <scope>NUCLEOTIDE SEQUENCE [LARGE SCALE GENOMIC DNA]</scope>
</reference>
<dbReference type="Pfam" id="PF01330">
    <property type="entry name" value="RuvA_N"/>
    <property type="match status" value="1"/>
</dbReference>
<dbReference type="Pfam" id="PF14520">
    <property type="entry name" value="HHH_5"/>
    <property type="match status" value="1"/>
</dbReference>
<dbReference type="CDD" id="cd14332">
    <property type="entry name" value="UBA_RuvA_C"/>
    <property type="match status" value="1"/>
</dbReference>
<comment type="similarity">
    <text evidence="6">Belongs to the RuvA family.</text>
</comment>
<dbReference type="InterPro" id="IPR010994">
    <property type="entry name" value="RuvA_2-like"/>
</dbReference>
<evidence type="ECO:0000313" key="10">
    <source>
        <dbReference type="Proteomes" id="UP000178092"/>
    </source>
</evidence>
<comment type="function">
    <text evidence="6">The RuvA-RuvB-RuvC complex processes Holliday junction (HJ) DNA during genetic recombination and DNA repair, while the RuvA-RuvB complex plays an important role in the rescue of blocked DNA replication forks via replication fork reversal (RFR). RuvA specifically binds to HJ cruciform DNA, conferring on it an open structure. The RuvB hexamer acts as an ATP-dependent pump, pulling dsDNA into and through the RuvAB complex. HJ branch migration allows RuvC to scan DNA until it finds its consensus sequence, where it cleaves and resolves the cruciform DNA.</text>
</comment>
<dbReference type="HAMAP" id="MF_00031">
    <property type="entry name" value="DNA_HJ_migration_RuvA"/>
    <property type="match status" value="1"/>
</dbReference>
<comment type="caution">
    <text evidence="6">Lacks conserved residue(s) required for the propagation of feature annotation.</text>
</comment>